<dbReference type="EMBL" id="JAACFV010000022">
    <property type="protein sequence ID" value="KAF7511257.1"/>
    <property type="molecule type" value="Genomic_DNA"/>
</dbReference>
<evidence type="ECO:0000313" key="8">
    <source>
        <dbReference type="EMBL" id="KAF7511257.1"/>
    </source>
</evidence>
<comment type="subcellular location">
    <subcellularLocation>
        <location evidence="1">Membrane</location>
        <topology evidence="1">Multi-pass membrane protein</topology>
    </subcellularLocation>
</comment>
<name>A0A8H7E6M5_9EURO</name>
<feature type="transmembrane region" description="Helical" evidence="6">
    <location>
        <begin position="324"/>
        <end position="342"/>
    </location>
</feature>
<feature type="transmembrane region" description="Helical" evidence="6">
    <location>
        <begin position="81"/>
        <end position="100"/>
    </location>
</feature>
<accession>A0A8H7E6M5</accession>
<protein>
    <recommendedName>
        <fullName evidence="7">Major facilitator superfamily (MFS) profile domain-containing protein</fullName>
    </recommendedName>
</protein>
<dbReference type="PANTHER" id="PTHR23502:SF151">
    <property type="entry name" value="MAJOR FACILITATOR SUPERFAMILY (MFS) PROFILE DOMAIN-CONTAINING PROTEIN"/>
    <property type="match status" value="1"/>
</dbReference>
<dbReference type="FunFam" id="1.20.1720.10:FF:000009">
    <property type="entry name" value="MFS multidrug transporter"/>
    <property type="match status" value="1"/>
</dbReference>
<proteinExistence type="predicted"/>
<feature type="transmembrane region" description="Helical" evidence="6">
    <location>
        <begin position="380"/>
        <end position="397"/>
    </location>
</feature>
<feature type="transmembrane region" description="Helical" evidence="6">
    <location>
        <begin position="409"/>
        <end position="431"/>
    </location>
</feature>
<feature type="domain" description="Major facilitator superfamily (MFS) profile" evidence="7">
    <location>
        <begin position="42"/>
        <end position="495"/>
    </location>
</feature>
<evidence type="ECO:0000259" key="7">
    <source>
        <dbReference type="PROSITE" id="PS50850"/>
    </source>
</evidence>
<keyword evidence="5 6" id="KW-0472">Membrane</keyword>
<sequence>MTNTLCQEEDATELEAQAGARATPNLPTVPYTVFSRSTIRLLTALIGTASIFSSLSANIYFPSISALSRSLHTSIQKINLTITLYIVVQAISPALLGGLADNIGRRLIYLISFSVYVFANLGLALQNEYPALLVLRMLQSFGCSAAIAIGFGVAADVAVPSERGGMLGPASIAMNLGTCLGPLLGGLLVKNAGWRWMFWVLLIFGALFLLILSALLPETARSVVGNGEIEAPDWNRPLLPHAKFKTEKSTRQPSNSFVHSSERLKARDLCRAANPFRSLRLLLHRDVGLVVWSSAIVYAAYYVIQASMPQILEKKYGFNEQEVGLAYLAIGGGVVIGGYANGKLLDSNYRKTAKTLGITPDVVTGDDMSSFPIERARTRMSYAMILLDTLLLLGYGWTLKGKTHVSGALMFQFLLGIIMTIIVQTFNALLVDINPRNPSAAAASGNIGRCTLAAGGVAAMQPLLDSIGTGWFCTLVGLVTGVGGIVAIGLIRWKGMAWRQQRTKSDR</sequence>
<dbReference type="InterPro" id="IPR005829">
    <property type="entry name" value="Sugar_transporter_CS"/>
</dbReference>
<feature type="transmembrane region" description="Helical" evidence="6">
    <location>
        <begin position="196"/>
        <end position="216"/>
    </location>
</feature>
<feature type="transmembrane region" description="Helical" evidence="6">
    <location>
        <begin position="166"/>
        <end position="184"/>
    </location>
</feature>
<evidence type="ECO:0000256" key="1">
    <source>
        <dbReference type="ARBA" id="ARBA00004141"/>
    </source>
</evidence>
<dbReference type="GO" id="GO:0022857">
    <property type="term" value="F:transmembrane transporter activity"/>
    <property type="evidence" value="ECO:0007669"/>
    <property type="project" value="InterPro"/>
</dbReference>
<dbReference type="OrthoDB" id="440553at2759"/>
<dbReference type="PROSITE" id="PS50850">
    <property type="entry name" value="MFS"/>
    <property type="match status" value="1"/>
</dbReference>
<evidence type="ECO:0000256" key="4">
    <source>
        <dbReference type="ARBA" id="ARBA00022989"/>
    </source>
</evidence>
<evidence type="ECO:0000256" key="6">
    <source>
        <dbReference type="SAM" id="Phobius"/>
    </source>
</evidence>
<feature type="transmembrane region" description="Helical" evidence="6">
    <location>
        <begin position="443"/>
        <end position="463"/>
    </location>
</feature>
<dbReference type="GO" id="GO:0005886">
    <property type="term" value="C:plasma membrane"/>
    <property type="evidence" value="ECO:0007669"/>
    <property type="project" value="TreeGrafter"/>
</dbReference>
<dbReference type="Pfam" id="PF07690">
    <property type="entry name" value="MFS_1"/>
    <property type="match status" value="1"/>
</dbReference>
<feature type="transmembrane region" description="Helical" evidence="6">
    <location>
        <begin position="469"/>
        <end position="491"/>
    </location>
</feature>
<feature type="transmembrane region" description="Helical" evidence="6">
    <location>
        <begin position="41"/>
        <end position="61"/>
    </location>
</feature>
<dbReference type="Gene3D" id="1.20.1250.20">
    <property type="entry name" value="MFS general substrate transporter like domains"/>
    <property type="match status" value="1"/>
</dbReference>
<keyword evidence="9" id="KW-1185">Reference proteome</keyword>
<dbReference type="GO" id="GO:0140115">
    <property type="term" value="P:export across plasma membrane"/>
    <property type="evidence" value="ECO:0007669"/>
    <property type="project" value="UniProtKB-ARBA"/>
</dbReference>
<dbReference type="AlphaFoldDB" id="A0A8H7E6M5"/>
<reference evidence="8" key="1">
    <citation type="submission" date="2020-02" db="EMBL/GenBank/DDBJ databases">
        <authorList>
            <person name="Palmer J.M."/>
        </authorList>
    </citation>
    <scope>NUCLEOTIDE SEQUENCE</scope>
    <source>
        <strain evidence="8">EPUS1.4</strain>
        <tissue evidence="8">Thallus</tissue>
    </source>
</reference>
<dbReference type="InterPro" id="IPR020846">
    <property type="entry name" value="MFS_dom"/>
</dbReference>
<evidence type="ECO:0000256" key="5">
    <source>
        <dbReference type="ARBA" id="ARBA00023136"/>
    </source>
</evidence>
<gene>
    <name evidence="8" type="ORF">GJ744_005154</name>
</gene>
<comment type="caution">
    <text evidence="8">The sequence shown here is derived from an EMBL/GenBank/DDBJ whole genome shotgun (WGS) entry which is preliminary data.</text>
</comment>
<dbReference type="PANTHER" id="PTHR23502">
    <property type="entry name" value="MAJOR FACILITATOR SUPERFAMILY"/>
    <property type="match status" value="1"/>
</dbReference>
<feature type="transmembrane region" description="Helical" evidence="6">
    <location>
        <begin position="107"/>
        <end position="125"/>
    </location>
</feature>
<dbReference type="SUPFAM" id="SSF103473">
    <property type="entry name" value="MFS general substrate transporter"/>
    <property type="match status" value="1"/>
</dbReference>
<feature type="transmembrane region" description="Helical" evidence="6">
    <location>
        <begin position="137"/>
        <end position="159"/>
    </location>
</feature>
<dbReference type="InterPro" id="IPR036259">
    <property type="entry name" value="MFS_trans_sf"/>
</dbReference>
<keyword evidence="2" id="KW-0813">Transport</keyword>
<keyword evidence="4 6" id="KW-1133">Transmembrane helix</keyword>
<feature type="transmembrane region" description="Helical" evidence="6">
    <location>
        <begin position="287"/>
        <end position="304"/>
    </location>
</feature>
<organism evidence="8 9">
    <name type="scientific">Endocarpon pusillum</name>
    <dbReference type="NCBI Taxonomy" id="364733"/>
    <lineage>
        <taxon>Eukaryota</taxon>
        <taxon>Fungi</taxon>
        <taxon>Dikarya</taxon>
        <taxon>Ascomycota</taxon>
        <taxon>Pezizomycotina</taxon>
        <taxon>Eurotiomycetes</taxon>
        <taxon>Chaetothyriomycetidae</taxon>
        <taxon>Verrucariales</taxon>
        <taxon>Verrucariaceae</taxon>
        <taxon>Endocarpon</taxon>
    </lineage>
</organism>
<dbReference type="GO" id="GO:0042908">
    <property type="term" value="P:xenobiotic transport"/>
    <property type="evidence" value="ECO:0007669"/>
    <property type="project" value="UniProtKB-ARBA"/>
</dbReference>
<dbReference type="InterPro" id="IPR011701">
    <property type="entry name" value="MFS"/>
</dbReference>
<evidence type="ECO:0000313" key="9">
    <source>
        <dbReference type="Proteomes" id="UP000606974"/>
    </source>
</evidence>
<dbReference type="PROSITE" id="PS00216">
    <property type="entry name" value="SUGAR_TRANSPORT_1"/>
    <property type="match status" value="1"/>
</dbReference>
<keyword evidence="3 6" id="KW-0812">Transmembrane</keyword>
<dbReference type="Proteomes" id="UP000606974">
    <property type="component" value="Unassembled WGS sequence"/>
</dbReference>
<evidence type="ECO:0000256" key="3">
    <source>
        <dbReference type="ARBA" id="ARBA00022692"/>
    </source>
</evidence>
<dbReference type="Gene3D" id="1.20.1720.10">
    <property type="entry name" value="Multidrug resistance protein D"/>
    <property type="match status" value="1"/>
</dbReference>
<evidence type="ECO:0000256" key="2">
    <source>
        <dbReference type="ARBA" id="ARBA00022448"/>
    </source>
</evidence>